<evidence type="ECO:0000256" key="2">
    <source>
        <dbReference type="SAM" id="Phobius"/>
    </source>
</evidence>
<dbReference type="AlphaFoldDB" id="A0A261G081"/>
<dbReference type="Pfam" id="PF12666">
    <property type="entry name" value="PrgI"/>
    <property type="match status" value="1"/>
</dbReference>
<dbReference type="RefSeq" id="WP_094695311.1">
    <property type="nucleotide sequence ID" value="NZ_MWXA01000014.1"/>
</dbReference>
<feature type="transmembrane region" description="Helical" evidence="2">
    <location>
        <begin position="61"/>
        <end position="79"/>
    </location>
</feature>
<proteinExistence type="predicted"/>
<feature type="region of interest" description="Disordered" evidence="1">
    <location>
        <begin position="115"/>
        <end position="140"/>
    </location>
</feature>
<keyword evidence="4" id="KW-1185">Reference proteome</keyword>
<evidence type="ECO:0000256" key="1">
    <source>
        <dbReference type="SAM" id="MobiDB-lite"/>
    </source>
</evidence>
<sequence>MALEVQVYKDVRAYEAKVMFGMSWRQLGAAAVMLVIGGGAYAATAITLHAQGASWDSATNVALYVLFPILIPIAAWGWWRPKGLKPEQYIGYVINHYASRKVITYADEYRGLDESRSADQRNARAHKQDKRKEKENLKER</sequence>
<keyword evidence="2" id="KW-1133">Transmembrane helix</keyword>
<dbReference type="OrthoDB" id="2067810at2"/>
<feature type="transmembrane region" description="Helical" evidence="2">
    <location>
        <begin position="27"/>
        <end position="49"/>
    </location>
</feature>
<protein>
    <submittedName>
        <fullName evidence="3">PrgI family protein</fullName>
    </submittedName>
</protein>
<comment type="caution">
    <text evidence="3">The sequence shown here is derived from an EMBL/GenBank/DDBJ whole genome shotgun (WGS) entry which is preliminary data.</text>
</comment>
<gene>
    <name evidence="3" type="ORF">BAQU_1994</name>
</gene>
<dbReference type="Proteomes" id="UP000216451">
    <property type="component" value="Unassembled WGS sequence"/>
</dbReference>
<dbReference type="EMBL" id="MWXA01000014">
    <property type="protein sequence ID" value="OZG64852.1"/>
    <property type="molecule type" value="Genomic_DNA"/>
</dbReference>
<keyword evidence="2" id="KW-0812">Transmembrane</keyword>
<keyword evidence="2" id="KW-0472">Membrane</keyword>
<dbReference type="GeneID" id="98296632"/>
<organism evidence="3 4">
    <name type="scientific">Bifidobacterium aquikefiri</name>
    <dbReference type="NCBI Taxonomy" id="1653207"/>
    <lineage>
        <taxon>Bacteria</taxon>
        <taxon>Bacillati</taxon>
        <taxon>Actinomycetota</taxon>
        <taxon>Actinomycetes</taxon>
        <taxon>Bifidobacteriales</taxon>
        <taxon>Bifidobacteriaceae</taxon>
        <taxon>Bifidobacterium</taxon>
    </lineage>
</organism>
<feature type="compositionally biased region" description="Basic and acidic residues" evidence="1">
    <location>
        <begin position="130"/>
        <end position="140"/>
    </location>
</feature>
<reference evidence="3 4" key="1">
    <citation type="journal article" date="2017" name="BMC Genomics">
        <title>Comparative genomic and phylogenomic analyses of the Bifidobacteriaceae family.</title>
        <authorList>
            <person name="Lugli G.A."/>
            <person name="Milani C."/>
            <person name="Turroni F."/>
            <person name="Duranti S."/>
            <person name="Mancabelli L."/>
            <person name="Mangifesta M."/>
            <person name="Ferrario C."/>
            <person name="Modesto M."/>
            <person name="Mattarelli P."/>
            <person name="Jiri K."/>
            <person name="van Sinderen D."/>
            <person name="Ventura M."/>
        </authorList>
    </citation>
    <scope>NUCLEOTIDE SEQUENCE [LARGE SCALE GENOMIC DNA]</scope>
    <source>
        <strain evidence="3 4">LMG 28769</strain>
    </source>
</reference>
<name>A0A261G081_9BIFI</name>
<evidence type="ECO:0000313" key="4">
    <source>
        <dbReference type="Proteomes" id="UP000216451"/>
    </source>
</evidence>
<dbReference type="InterPro" id="IPR024414">
    <property type="entry name" value="Uncharacterised_PrgI"/>
</dbReference>
<accession>A0A261G081</accession>
<evidence type="ECO:0000313" key="3">
    <source>
        <dbReference type="EMBL" id="OZG64852.1"/>
    </source>
</evidence>